<protein>
    <submittedName>
        <fullName evidence="1">Uncharacterized protein</fullName>
    </submittedName>
</protein>
<reference evidence="1 2" key="1">
    <citation type="journal article" date="2022" name="Genome Biol. Evol.">
        <title>The Spruce Budworm Genome: Reconstructing the Evolutionary History of Antifreeze Proteins.</title>
        <authorList>
            <person name="Beliveau C."/>
            <person name="Gagne P."/>
            <person name="Picq S."/>
            <person name="Vernygora O."/>
            <person name="Keeling C.I."/>
            <person name="Pinkney K."/>
            <person name="Doucet D."/>
            <person name="Wen F."/>
            <person name="Johnston J.S."/>
            <person name="Maaroufi H."/>
            <person name="Boyle B."/>
            <person name="Laroche J."/>
            <person name="Dewar K."/>
            <person name="Juretic N."/>
            <person name="Blackburn G."/>
            <person name="Nisole A."/>
            <person name="Brunet B."/>
            <person name="Brandao M."/>
            <person name="Lumley L."/>
            <person name="Duan J."/>
            <person name="Quan G."/>
            <person name="Lucarotti C.J."/>
            <person name="Roe A.D."/>
            <person name="Sperling F.A.H."/>
            <person name="Levesque R.C."/>
            <person name="Cusson M."/>
        </authorList>
    </citation>
    <scope>NUCLEOTIDE SEQUENCE [LARGE SCALE GENOMIC DNA]</scope>
    <source>
        <strain evidence="1">Glfc:IPQL:Cfum</strain>
    </source>
</reference>
<comment type="caution">
    <text evidence="1">The sequence shown here is derived from an EMBL/GenBank/DDBJ whole genome shotgun (WGS) entry which is preliminary data.</text>
</comment>
<accession>A0ACC0JAX1</accession>
<organism evidence="1 2">
    <name type="scientific">Choristoneura fumiferana</name>
    <name type="common">Spruce budworm moth</name>
    <name type="synonym">Archips fumiferana</name>
    <dbReference type="NCBI Taxonomy" id="7141"/>
    <lineage>
        <taxon>Eukaryota</taxon>
        <taxon>Metazoa</taxon>
        <taxon>Ecdysozoa</taxon>
        <taxon>Arthropoda</taxon>
        <taxon>Hexapoda</taxon>
        <taxon>Insecta</taxon>
        <taxon>Pterygota</taxon>
        <taxon>Neoptera</taxon>
        <taxon>Endopterygota</taxon>
        <taxon>Lepidoptera</taxon>
        <taxon>Glossata</taxon>
        <taxon>Ditrysia</taxon>
        <taxon>Tortricoidea</taxon>
        <taxon>Tortricidae</taxon>
        <taxon>Tortricinae</taxon>
        <taxon>Choristoneura</taxon>
    </lineage>
</organism>
<keyword evidence="2" id="KW-1185">Reference proteome</keyword>
<sequence length="179" mass="20255">MTAVDINPCVQNYGTAPSGAHTEPWTFVVVQDPKVKEAIRAIVEEEEDLNYRKRMSRQWVADLRPFGTQPPKPYITDAPAILLVFRQTHSWKADNKKRMHYYSEVSVAIAAGILLAAIQYCGLVALTSTPLNCNSKLRDLLARPLNERLELLLPIGRPHQDTTVPDLHRKTLDEIMVKI</sequence>
<name>A0ACC0JAX1_CHOFU</name>
<proteinExistence type="predicted"/>
<evidence type="ECO:0000313" key="1">
    <source>
        <dbReference type="EMBL" id="KAI8421283.1"/>
    </source>
</evidence>
<dbReference type="EMBL" id="CM046113">
    <property type="protein sequence ID" value="KAI8421283.1"/>
    <property type="molecule type" value="Genomic_DNA"/>
</dbReference>
<gene>
    <name evidence="1" type="ORF">MSG28_008321</name>
</gene>
<evidence type="ECO:0000313" key="2">
    <source>
        <dbReference type="Proteomes" id="UP001064048"/>
    </source>
</evidence>
<dbReference type="Proteomes" id="UP001064048">
    <property type="component" value="Chromosome 13"/>
</dbReference>